<dbReference type="HAMAP" id="MF_00912">
    <property type="entry name" value="DivIB"/>
    <property type="match status" value="1"/>
</dbReference>
<keyword evidence="7 8" id="KW-0131">Cell cycle</keyword>
<dbReference type="InterPro" id="IPR026580">
    <property type="entry name" value="DivIB"/>
</dbReference>
<evidence type="ECO:0000256" key="1">
    <source>
        <dbReference type="ARBA" id="ARBA00004370"/>
    </source>
</evidence>
<keyword evidence="5 8" id="KW-1133">Transmembrane helix</keyword>
<evidence type="ECO:0000256" key="4">
    <source>
        <dbReference type="ARBA" id="ARBA00022692"/>
    </source>
</evidence>
<reference evidence="11" key="2">
    <citation type="submission" date="2015-03" db="EMBL/GenBank/DDBJ databases">
        <title>Genome sequence of Paenibacillus beijingensis strain DSM 24997T.</title>
        <authorList>
            <person name="Kwak Y."/>
            <person name="Shin J.-H."/>
        </authorList>
    </citation>
    <scope>NUCLEOTIDE SEQUENCE [LARGE SCALE GENOMIC DNA]</scope>
    <source>
        <strain evidence="11">DSM 24997</strain>
    </source>
</reference>
<keyword evidence="4 8" id="KW-0812">Transmembrane</keyword>
<evidence type="ECO:0000256" key="2">
    <source>
        <dbReference type="ARBA" id="ARBA00022475"/>
    </source>
</evidence>
<feature type="domain" description="POTRA" evidence="9">
    <location>
        <begin position="39"/>
        <end position="107"/>
    </location>
</feature>
<organism evidence="10 11">
    <name type="scientific">Paenibacillus beijingensis</name>
    <dbReference type="NCBI Taxonomy" id="1126833"/>
    <lineage>
        <taxon>Bacteria</taxon>
        <taxon>Bacillati</taxon>
        <taxon>Bacillota</taxon>
        <taxon>Bacilli</taxon>
        <taxon>Bacillales</taxon>
        <taxon>Paenibacillaceae</taxon>
        <taxon>Paenibacillus</taxon>
    </lineage>
</organism>
<keyword evidence="11" id="KW-1185">Reference proteome</keyword>
<evidence type="ECO:0000256" key="3">
    <source>
        <dbReference type="ARBA" id="ARBA00022618"/>
    </source>
</evidence>
<dbReference type="PROSITE" id="PS51779">
    <property type="entry name" value="POTRA"/>
    <property type="match status" value="1"/>
</dbReference>
<evidence type="ECO:0000313" key="10">
    <source>
        <dbReference type="EMBL" id="AJY77860.1"/>
    </source>
</evidence>
<dbReference type="HOGENOM" id="CLU_046278_2_0_9"/>
<dbReference type="Gene3D" id="3.10.20.310">
    <property type="entry name" value="membrane protein fhac"/>
    <property type="match status" value="1"/>
</dbReference>
<dbReference type="InterPro" id="IPR013685">
    <property type="entry name" value="POTRA_FtsQ_type"/>
</dbReference>
<gene>
    <name evidence="8" type="primary">divIB</name>
    <name evidence="10" type="ORF">VN24_19605</name>
</gene>
<dbReference type="GO" id="GO:0005886">
    <property type="term" value="C:plasma membrane"/>
    <property type="evidence" value="ECO:0007669"/>
    <property type="project" value="UniProtKB-SubCell"/>
</dbReference>
<reference evidence="10 11" key="1">
    <citation type="journal article" date="2015" name="J. Biotechnol.">
        <title>Complete genome sequence of Paenibacillus beijingensis 7188(T) (=DSM 24997(T)), a novel rhizobacterium from jujube garden soil.</title>
        <authorList>
            <person name="Kwak Y."/>
            <person name="Shin J.H."/>
        </authorList>
    </citation>
    <scope>NUCLEOTIDE SEQUENCE [LARGE SCALE GENOMIC DNA]</scope>
    <source>
        <strain evidence="10 11">DSM 24997</strain>
    </source>
</reference>
<evidence type="ECO:0000256" key="7">
    <source>
        <dbReference type="ARBA" id="ARBA00023306"/>
    </source>
</evidence>
<evidence type="ECO:0000313" key="11">
    <source>
        <dbReference type="Proteomes" id="UP000032633"/>
    </source>
</evidence>
<evidence type="ECO:0000259" key="9">
    <source>
        <dbReference type="PROSITE" id="PS51779"/>
    </source>
</evidence>
<dbReference type="InterPro" id="IPR050487">
    <property type="entry name" value="FtsQ_DivIB"/>
</dbReference>
<dbReference type="Pfam" id="PF08478">
    <property type="entry name" value="POTRA_1"/>
    <property type="match status" value="1"/>
</dbReference>
<keyword evidence="3 8" id="KW-0132">Cell division</keyword>
<evidence type="ECO:0000256" key="8">
    <source>
        <dbReference type="HAMAP-Rule" id="MF_00912"/>
    </source>
</evidence>
<protein>
    <recommendedName>
        <fullName evidence="8">Cell division protein DivIB</fullName>
    </recommendedName>
</protein>
<proteinExistence type="inferred from homology"/>
<evidence type="ECO:0000256" key="5">
    <source>
        <dbReference type="ARBA" id="ARBA00022989"/>
    </source>
</evidence>
<accession>A0A0D5NRT3</accession>
<dbReference type="EMBL" id="CP011058">
    <property type="protein sequence ID" value="AJY77860.1"/>
    <property type="molecule type" value="Genomic_DNA"/>
</dbReference>
<dbReference type="KEGG" id="pbj:VN24_19605"/>
<name>A0A0D5NRT3_9BACL</name>
<dbReference type="AlphaFoldDB" id="A0A0D5NRT3"/>
<dbReference type="GO" id="GO:0032153">
    <property type="term" value="C:cell division site"/>
    <property type="evidence" value="ECO:0007669"/>
    <property type="project" value="UniProtKB-UniRule"/>
</dbReference>
<dbReference type="PATRIC" id="fig|1126833.4.peg.4320"/>
<dbReference type="InterPro" id="IPR034746">
    <property type="entry name" value="POTRA"/>
</dbReference>
<dbReference type="GO" id="GO:0043093">
    <property type="term" value="P:FtsZ-dependent cytokinesis"/>
    <property type="evidence" value="ECO:0007669"/>
    <property type="project" value="UniProtKB-UniRule"/>
</dbReference>
<evidence type="ECO:0000256" key="6">
    <source>
        <dbReference type="ARBA" id="ARBA00023136"/>
    </source>
</evidence>
<comment type="function">
    <text evidence="8">Cell division protein that may be involved in stabilizing or promoting the assembly of the division complex.</text>
</comment>
<comment type="similarity">
    <text evidence="8">Belongs to the FtsQ/DivIB family. DivIB subfamily.</text>
</comment>
<dbReference type="PANTHER" id="PTHR37820">
    <property type="entry name" value="CELL DIVISION PROTEIN DIVIB"/>
    <property type="match status" value="1"/>
</dbReference>
<dbReference type="STRING" id="1126833.VN24_19605"/>
<dbReference type="Gene3D" id="3.40.50.10960">
    <property type="match status" value="1"/>
</dbReference>
<dbReference type="Proteomes" id="UP000032633">
    <property type="component" value="Chromosome"/>
</dbReference>
<dbReference type="PANTHER" id="PTHR37820:SF1">
    <property type="entry name" value="CELL DIVISION PROTEIN FTSQ"/>
    <property type="match status" value="1"/>
</dbReference>
<comment type="subcellular location">
    <subcellularLocation>
        <location evidence="8">Cell membrane</location>
        <topology evidence="8">Single-pass type II membrane protein</topology>
    </subcellularLocation>
    <subcellularLocation>
        <location evidence="1">Membrane</location>
    </subcellularLocation>
    <text evidence="8">Localizes to the division septum.</text>
</comment>
<sequence length="248" mass="26879">MPMLKEPAVKRRGNRKLLLVLLLLFIILLSVLFFNSPISKISSVTVQGELYTPAADIKEAAGIKVGDAFYGTLSSTIAKRIKELKAVESATITKRFPGEVDIKVKEYPAVAFELSDKGALTAILSSGSTVAVSGDAVVDKPVLSGWRSDDPIKAQLCKELAGIGGKEIEDLSEIMPFPSNAYPDRIKIYTRTGFEVITAASLLKDKISSLNAVVEEQEPGRITMLLADTYVPFHPLQDDGEQNAPDIE</sequence>
<keyword evidence="6 8" id="KW-0472">Membrane</keyword>
<keyword evidence="2 8" id="KW-1003">Cell membrane</keyword>